<sequence length="138" mass="15864">MSITSGNCTPVSAEQYMEHFRLRPEKTEELAHHFATSEYYNWQGDAPKVSALKCINVFLWFASNEAACFRNVSDRFKITKSTLFKTIRRVTVFLSNLSQEVITWSTDAVHLSSGCWDISEILLTLVKWLLTYKSTSIE</sequence>
<evidence type="ECO:0000313" key="2">
    <source>
        <dbReference type="Proteomes" id="UP001431783"/>
    </source>
</evidence>
<name>A0AAW1U7I3_9CUCU</name>
<proteinExistence type="predicted"/>
<evidence type="ECO:0008006" key="3">
    <source>
        <dbReference type="Google" id="ProtNLM"/>
    </source>
</evidence>
<dbReference type="AlphaFoldDB" id="A0AAW1U7I3"/>
<gene>
    <name evidence="1" type="ORF">WA026_011203</name>
</gene>
<comment type="caution">
    <text evidence="1">The sequence shown here is derived from an EMBL/GenBank/DDBJ whole genome shotgun (WGS) entry which is preliminary data.</text>
</comment>
<dbReference type="Proteomes" id="UP001431783">
    <property type="component" value="Unassembled WGS sequence"/>
</dbReference>
<organism evidence="1 2">
    <name type="scientific">Henosepilachna vigintioctopunctata</name>
    <dbReference type="NCBI Taxonomy" id="420089"/>
    <lineage>
        <taxon>Eukaryota</taxon>
        <taxon>Metazoa</taxon>
        <taxon>Ecdysozoa</taxon>
        <taxon>Arthropoda</taxon>
        <taxon>Hexapoda</taxon>
        <taxon>Insecta</taxon>
        <taxon>Pterygota</taxon>
        <taxon>Neoptera</taxon>
        <taxon>Endopterygota</taxon>
        <taxon>Coleoptera</taxon>
        <taxon>Polyphaga</taxon>
        <taxon>Cucujiformia</taxon>
        <taxon>Coccinelloidea</taxon>
        <taxon>Coccinellidae</taxon>
        <taxon>Epilachninae</taxon>
        <taxon>Epilachnini</taxon>
        <taxon>Henosepilachna</taxon>
    </lineage>
</organism>
<accession>A0AAW1U7I3</accession>
<evidence type="ECO:0000313" key="1">
    <source>
        <dbReference type="EMBL" id="KAK9876095.1"/>
    </source>
</evidence>
<reference evidence="1 2" key="1">
    <citation type="submission" date="2023-03" db="EMBL/GenBank/DDBJ databases">
        <title>Genome insight into feeding habits of ladybird beetles.</title>
        <authorList>
            <person name="Li H.-S."/>
            <person name="Huang Y.-H."/>
            <person name="Pang H."/>
        </authorList>
    </citation>
    <scope>NUCLEOTIDE SEQUENCE [LARGE SCALE GENOMIC DNA]</scope>
    <source>
        <strain evidence="1">SYSU_2023b</strain>
        <tissue evidence="1">Whole body</tissue>
    </source>
</reference>
<keyword evidence="2" id="KW-1185">Reference proteome</keyword>
<protein>
    <recommendedName>
        <fullName evidence="3">Transposase Helix-turn-helix domain-containing protein</fullName>
    </recommendedName>
</protein>
<dbReference type="EMBL" id="JARQZJ010000035">
    <property type="protein sequence ID" value="KAK9876095.1"/>
    <property type="molecule type" value="Genomic_DNA"/>
</dbReference>